<comment type="cofactor">
    <cofactor evidence="1">
        <name>pyridoxal 5'-phosphate</name>
        <dbReference type="ChEBI" id="CHEBI:597326"/>
    </cofactor>
</comment>
<name>A0A5J4Z633_PORPP</name>
<dbReference type="GO" id="GO:0004794">
    <property type="term" value="F:threonine deaminase activity"/>
    <property type="evidence" value="ECO:0007669"/>
    <property type="project" value="TreeGrafter"/>
</dbReference>
<keyword evidence="3" id="KW-0456">Lyase</keyword>
<dbReference type="PROSITE" id="PS00165">
    <property type="entry name" value="DEHYDRATASE_SER_THR"/>
    <property type="match status" value="1"/>
</dbReference>
<evidence type="ECO:0000313" key="5">
    <source>
        <dbReference type="EMBL" id="KAA8498303.1"/>
    </source>
</evidence>
<evidence type="ECO:0000256" key="1">
    <source>
        <dbReference type="ARBA" id="ARBA00001933"/>
    </source>
</evidence>
<dbReference type="GO" id="GO:0006565">
    <property type="term" value="P:L-serine catabolic process"/>
    <property type="evidence" value="ECO:0007669"/>
    <property type="project" value="TreeGrafter"/>
</dbReference>
<dbReference type="InterPro" id="IPR001926">
    <property type="entry name" value="TrpB-like_PALP"/>
</dbReference>
<evidence type="ECO:0000256" key="3">
    <source>
        <dbReference type="ARBA" id="ARBA00023239"/>
    </source>
</evidence>
<dbReference type="GO" id="GO:0006567">
    <property type="term" value="P:L-threonine catabolic process"/>
    <property type="evidence" value="ECO:0007669"/>
    <property type="project" value="TreeGrafter"/>
</dbReference>
<dbReference type="OrthoDB" id="4418812at2759"/>
<dbReference type="InterPro" id="IPR000634">
    <property type="entry name" value="Ser/Thr_deHydtase_PyrdxlP-BS"/>
</dbReference>
<proteinExistence type="predicted"/>
<dbReference type="Pfam" id="PF00291">
    <property type="entry name" value="PALP"/>
    <property type="match status" value="1"/>
</dbReference>
<dbReference type="InterPro" id="IPR050147">
    <property type="entry name" value="Ser/Thr_Dehydratase"/>
</dbReference>
<evidence type="ECO:0000313" key="6">
    <source>
        <dbReference type="Proteomes" id="UP000324585"/>
    </source>
</evidence>
<sequence>MTTAFAPWSLAYKAEHLQRTASFKLRGALNRLMCLSEAEKARGVVTASTGNHGIGVATAGQLLGVSVTVFVASRTDVDIVHRLQSLGASVQIIESTDCVDAERVARRAAADGAKTFVSPYNDPLVVSGQGTIAVELVQQLADVGWSLESTANNRLDAVVVAVGGGGLISGIATFLASVAPHVRVIAAQPAADDAMHASVNAAQIVDISQATRHTLSHSTAGGIEADALTFDICRNSSLIHQWILVGEEQIKYAVRTMLKVEHQIIEGAAGVAFAAGCQYLSSHPEARVLVISCGARLTPAELELVLES</sequence>
<protein>
    <submittedName>
        <fullName evidence="5">Putative threonine dehydratase</fullName>
    </submittedName>
</protein>
<dbReference type="InterPro" id="IPR036052">
    <property type="entry name" value="TrpB-like_PALP_sf"/>
</dbReference>
<evidence type="ECO:0000259" key="4">
    <source>
        <dbReference type="Pfam" id="PF00291"/>
    </source>
</evidence>
<dbReference type="Gene3D" id="3.40.50.1100">
    <property type="match status" value="2"/>
</dbReference>
<dbReference type="PANTHER" id="PTHR48078">
    <property type="entry name" value="THREONINE DEHYDRATASE, MITOCHONDRIAL-RELATED"/>
    <property type="match status" value="1"/>
</dbReference>
<comment type="caution">
    <text evidence="5">The sequence shown here is derived from an EMBL/GenBank/DDBJ whole genome shotgun (WGS) entry which is preliminary data.</text>
</comment>
<dbReference type="SUPFAM" id="SSF53686">
    <property type="entry name" value="Tryptophan synthase beta subunit-like PLP-dependent enzymes"/>
    <property type="match status" value="1"/>
</dbReference>
<reference evidence="6" key="1">
    <citation type="journal article" date="2019" name="Nat. Commun.">
        <title>Expansion of phycobilisome linker gene families in mesophilic red algae.</title>
        <authorList>
            <person name="Lee J."/>
            <person name="Kim D."/>
            <person name="Bhattacharya D."/>
            <person name="Yoon H.S."/>
        </authorList>
    </citation>
    <scope>NUCLEOTIDE SEQUENCE [LARGE SCALE GENOMIC DNA]</scope>
    <source>
        <strain evidence="6">CCMP 1328</strain>
    </source>
</reference>
<evidence type="ECO:0000256" key="2">
    <source>
        <dbReference type="ARBA" id="ARBA00022898"/>
    </source>
</evidence>
<accession>A0A5J4Z633</accession>
<gene>
    <name evidence="5" type="ORF">FVE85_5888</name>
</gene>
<dbReference type="GO" id="GO:0009097">
    <property type="term" value="P:isoleucine biosynthetic process"/>
    <property type="evidence" value="ECO:0007669"/>
    <property type="project" value="TreeGrafter"/>
</dbReference>
<dbReference type="PANTHER" id="PTHR48078:SF6">
    <property type="entry name" value="L-THREONINE DEHYDRATASE CATABOLIC TDCB"/>
    <property type="match status" value="1"/>
</dbReference>
<feature type="domain" description="Tryptophan synthase beta chain-like PALP" evidence="4">
    <location>
        <begin position="11"/>
        <end position="294"/>
    </location>
</feature>
<keyword evidence="6" id="KW-1185">Reference proteome</keyword>
<dbReference type="GO" id="GO:0003941">
    <property type="term" value="F:L-serine ammonia-lyase activity"/>
    <property type="evidence" value="ECO:0007669"/>
    <property type="project" value="TreeGrafter"/>
</dbReference>
<dbReference type="GO" id="GO:0030170">
    <property type="term" value="F:pyridoxal phosphate binding"/>
    <property type="evidence" value="ECO:0007669"/>
    <property type="project" value="InterPro"/>
</dbReference>
<dbReference type="EMBL" id="VRMN01000001">
    <property type="protein sequence ID" value="KAA8498303.1"/>
    <property type="molecule type" value="Genomic_DNA"/>
</dbReference>
<dbReference type="Proteomes" id="UP000324585">
    <property type="component" value="Unassembled WGS sequence"/>
</dbReference>
<dbReference type="AlphaFoldDB" id="A0A5J4Z633"/>
<organism evidence="5 6">
    <name type="scientific">Porphyridium purpureum</name>
    <name type="common">Red alga</name>
    <name type="synonym">Porphyridium cruentum</name>
    <dbReference type="NCBI Taxonomy" id="35688"/>
    <lineage>
        <taxon>Eukaryota</taxon>
        <taxon>Rhodophyta</taxon>
        <taxon>Bangiophyceae</taxon>
        <taxon>Porphyridiales</taxon>
        <taxon>Porphyridiaceae</taxon>
        <taxon>Porphyridium</taxon>
    </lineage>
</organism>
<keyword evidence="2" id="KW-0663">Pyridoxal phosphate</keyword>